<dbReference type="GO" id="GO:0003995">
    <property type="term" value="F:acyl-CoA dehydrogenase activity"/>
    <property type="evidence" value="ECO:0007669"/>
    <property type="project" value="TreeGrafter"/>
</dbReference>
<feature type="domain" description="Adaptive response protein AidB N-terminal" evidence="1">
    <location>
        <begin position="28"/>
        <end position="115"/>
    </location>
</feature>
<dbReference type="RefSeq" id="XP_002485247.1">
    <property type="nucleotide sequence ID" value="XM_002485202.1"/>
</dbReference>
<dbReference type="PANTHER" id="PTHR42707:SF2">
    <property type="entry name" value="ACD11 DEHYDROGENASE"/>
    <property type="match status" value="1"/>
</dbReference>
<dbReference type="Proteomes" id="UP000001745">
    <property type="component" value="Unassembled WGS sequence"/>
</dbReference>
<accession>B8MKD9</accession>
<dbReference type="GeneID" id="8099293"/>
<dbReference type="InterPro" id="IPR052904">
    <property type="entry name" value="Acyl-CoA_dehydrogenase-like"/>
</dbReference>
<dbReference type="PhylomeDB" id="B8MKD9"/>
<keyword evidence="3" id="KW-1185">Reference proteome</keyword>
<reference evidence="3" key="1">
    <citation type="journal article" date="2015" name="Genome Announc.">
        <title>Genome sequence of the AIDS-associated pathogen Penicillium marneffei (ATCC18224) and its near taxonomic relative Talaromyces stipitatus (ATCC10500).</title>
        <authorList>
            <person name="Nierman W.C."/>
            <person name="Fedorova-Abrams N.D."/>
            <person name="Andrianopoulos A."/>
        </authorList>
    </citation>
    <scope>NUCLEOTIDE SEQUENCE [LARGE SCALE GENOMIC DNA]</scope>
    <source>
        <strain evidence="3">ATCC 10500 / CBS 375.48 / QM 6759 / NRRL 1006</strain>
    </source>
</reference>
<organism evidence="2 3">
    <name type="scientific">Talaromyces stipitatus (strain ATCC 10500 / CBS 375.48 / QM 6759 / NRRL 1006)</name>
    <name type="common">Penicillium stipitatum</name>
    <dbReference type="NCBI Taxonomy" id="441959"/>
    <lineage>
        <taxon>Eukaryota</taxon>
        <taxon>Fungi</taxon>
        <taxon>Dikarya</taxon>
        <taxon>Ascomycota</taxon>
        <taxon>Pezizomycotina</taxon>
        <taxon>Eurotiomycetes</taxon>
        <taxon>Eurotiomycetidae</taxon>
        <taxon>Eurotiales</taxon>
        <taxon>Trichocomaceae</taxon>
        <taxon>Talaromyces</taxon>
        <taxon>Talaromyces sect. Talaromyces</taxon>
    </lineage>
</organism>
<dbReference type="STRING" id="441959.B8MKD9"/>
<gene>
    <name evidence="2" type="ORF">TSTA_047430</name>
</gene>
<proteinExistence type="predicted"/>
<dbReference type="Pfam" id="PF18158">
    <property type="entry name" value="AidB_N"/>
    <property type="match status" value="1"/>
</dbReference>
<dbReference type="Gene3D" id="6.10.250.600">
    <property type="match status" value="1"/>
</dbReference>
<dbReference type="VEuPathDB" id="FungiDB:TSTA_047430"/>
<evidence type="ECO:0000313" key="3">
    <source>
        <dbReference type="Proteomes" id="UP000001745"/>
    </source>
</evidence>
<dbReference type="PANTHER" id="PTHR42707">
    <property type="entry name" value="ACYL-COA DEHYDROGENASE"/>
    <property type="match status" value="1"/>
</dbReference>
<evidence type="ECO:0000313" key="2">
    <source>
        <dbReference type="EMBL" id="EED15294.1"/>
    </source>
</evidence>
<dbReference type="AlphaFoldDB" id="B8MKD9"/>
<sequence length="149" mass="16737">MGVLGTTPIPLRGSSSTEGFFQRPPKLVNQFIEDVAFRRAFEAFLPVDIRTSVEDEFEKFADEVLTPKVFGNIADAERNLSYVKTWDMWGNRVDEVVLSNGWNNLVALVYRAGLAFLLPTTSEKVLTLLGSFRLRMKSLMAGLVVLCNF</sequence>
<protein>
    <recommendedName>
        <fullName evidence="1">Adaptive response protein AidB N-terminal domain-containing protein</fullName>
    </recommendedName>
</protein>
<dbReference type="InParanoid" id="B8MKD9"/>
<evidence type="ECO:0000259" key="1">
    <source>
        <dbReference type="Pfam" id="PF18158"/>
    </source>
</evidence>
<dbReference type="InterPro" id="IPR041504">
    <property type="entry name" value="AidB_N"/>
</dbReference>
<dbReference type="OrthoDB" id="10251155at2759"/>
<dbReference type="HOGENOM" id="CLU_1750910_0_0_1"/>
<name>B8MKD9_TALSN</name>
<dbReference type="OMA" id="LIMTEGW"/>
<dbReference type="EMBL" id="EQ962657">
    <property type="protein sequence ID" value="EED15294.1"/>
    <property type="molecule type" value="Genomic_DNA"/>
</dbReference>